<dbReference type="InterPro" id="IPR011993">
    <property type="entry name" value="PH-like_dom_sf"/>
</dbReference>
<evidence type="ECO:0000313" key="2">
    <source>
        <dbReference type="EMBL" id="PAA69813.1"/>
    </source>
</evidence>
<evidence type="ECO:0000256" key="1">
    <source>
        <dbReference type="SAM" id="MobiDB-lite"/>
    </source>
</evidence>
<feature type="non-terminal residue" evidence="2">
    <location>
        <position position="1"/>
    </location>
</feature>
<keyword evidence="3" id="KW-1185">Reference proteome</keyword>
<evidence type="ECO:0008006" key="4">
    <source>
        <dbReference type="Google" id="ProtNLM"/>
    </source>
</evidence>
<name>A0A267F7Z0_9PLAT</name>
<reference evidence="2 3" key="1">
    <citation type="submission" date="2017-06" db="EMBL/GenBank/DDBJ databases">
        <title>A platform for efficient transgenesis in Macrostomum lignano, a flatworm model organism for stem cell research.</title>
        <authorList>
            <person name="Berezikov E."/>
        </authorList>
    </citation>
    <scope>NUCLEOTIDE SEQUENCE [LARGE SCALE GENOMIC DNA]</scope>
    <source>
        <strain evidence="2">DV1</strain>
        <tissue evidence="2">Whole organism</tissue>
    </source>
</reference>
<dbReference type="EMBL" id="NIVC01001287">
    <property type="protein sequence ID" value="PAA69813.1"/>
    <property type="molecule type" value="Genomic_DNA"/>
</dbReference>
<comment type="caution">
    <text evidence="2">The sequence shown here is derived from an EMBL/GenBank/DDBJ whole genome shotgun (WGS) entry which is preliminary data.</text>
</comment>
<dbReference type="Gene3D" id="2.30.29.30">
    <property type="entry name" value="Pleckstrin-homology domain (PH domain)/Phosphotyrosine-binding domain (PTB)"/>
    <property type="match status" value="1"/>
</dbReference>
<dbReference type="Proteomes" id="UP000215902">
    <property type="component" value="Unassembled WGS sequence"/>
</dbReference>
<feature type="compositionally biased region" description="Low complexity" evidence="1">
    <location>
        <begin position="136"/>
        <end position="148"/>
    </location>
</feature>
<proteinExistence type="predicted"/>
<sequence>HPQPRGKAISMGQKSSHLSMLHPSIMDMRGYKVKVLELPPSPLTTALLRRTNKYLLRLHPEKMDLVGRHDSIRVCEISYFHIRALNQLGRVIIISLGRSSCFGEGKMTLRCSKTLSSSLISSSFIGRAHRLSTEVSFPSSSNSQSSSSYRPDRLSAPIMTPTQTQRQQVSPTLPLPPTPAPTSSVAQDRLTSISASSFETLTTTLASASLADVGNSTTRRRRSSSNRQNGNDETAEDLDGYLLMMPSSRRASTSGTSAGSSATPSGRHSAAAAAVGLPAVIADEYVLPVSAPDLQRQSTFDLYVGYSDGVSDTAETLTDATSQALYQNLPSPTNHVSSGRYAQIDWSQVMQDSLQYLDSSSSRAAVGATSAAAAAVRDEPLAEDSSDVLKYVSIDSARTQAIRDLIVDKVDSSRSRLMTDI</sequence>
<dbReference type="AlphaFoldDB" id="A0A267F7Z0"/>
<accession>A0A267F7Z0</accession>
<feature type="region of interest" description="Disordered" evidence="1">
    <location>
        <begin position="135"/>
        <end position="188"/>
    </location>
</feature>
<organism evidence="2 3">
    <name type="scientific">Macrostomum lignano</name>
    <dbReference type="NCBI Taxonomy" id="282301"/>
    <lineage>
        <taxon>Eukaryota</taxon>
        <taxon>Metazoa</taxon>
        <taxon>Spiralia</taxon>
        <taxon>Lophotrochozoa</taxon>
        <taxon>Platyhelminthes</taxon>
        <taxon>Rhabditophora</taxon>
        <taxon>Macrostomorpha</taxon>
        <taxon>Macrostomida</taxon>
        <taxon>Macrostomidae</taxon>
        <taxon>Macrostomum</taxon>
    </lineage>
</organism>
<evidence type="ECO:0000313" key="3">
    <source>
        <dbReference type="Proteomes" id="UP000215902"/>
    </source>
</evidence>
<feature type="region of interest" description="Disordered" evidence="1">
    <location>
        <begin position="211"/>
        <end position="239"/>
    </location>
</feature>
<gene>
    <name evidence="2" type="ORF">BOX15_Mlig012938g1</name>
</gene>
<protein>
    <recommendedName>
        <fullName evidence="4">IRS-type PTB domain-containing protein</fullName>
    </recommendedName>
</protein>